<dbReference type="Proteomes" id="UP000813463">
    <property type="component" value="Chromosome 1"/>
</dbReference>
<name>A0ABM3RBA5_SPIOL</name>
<evidence type="ECO:0000256" key="1">
    <source>
        <dbReference type="SAM" id="Coils"/>
    </source>
</evidence>
<dbReference type="RefSeq" id="XP_056692887.1">
    <property type="nucleotide sequence ID" value="XM_056836909.1"/>
</dbReference>
<keyword evidence="3" id="KW-1185">Reference proteome</keyword>
<feature type="compositionally biased region" description="Basic and acidic residues" evidence="2">
    <location>
        <begin position="108"/>
        <end position="120"/>
    </location>
</feature>
<dbReference type="GeneID" id="130467894"/>
<feature type="region of interest" description="Disordered" evidence="2">
    <location>
        <begin position="106"/>
        <end position="127"/>
    </location>
</feature>
<evidence type="ECO:0000313" key="4">
    <source>
        <dbReference type="RefSeq" id="XP_056692887.1"/>
    </source>
</evidence>
<organism evidence="3 4">
    <name type="scientific">Spinacia oleracea</name>
    <name type="common">Spinach</name>
    <dbReference type="NCBI Taxonomy" id="3562"/>
    <lineage>
        <taxon>Eukaryota</taxon>
        <taxon>Viridiplantae</taxon>
        <taxon>Streptophyta</taxon>
        <taxon>Embryophyta</taxon>
        <taxon>Tracheophyta</taxon>
        <taxon>Spermatophyta</taxon>
        <taxon>Magnoliopsida</taxon>
        <taxon>eudicotyledons</taxon>
        <taxon>Gunneridae</taxon>
        <taxon>Pentapetalae</taxon>
        <taxon>Caryophyllales</taxon>
        <taxon>Chenopodiaceae</taxon>
        <taxon>Chenopodioideae</taxon>
        <taxon>Anserineae</taxon>
        <taxon>Spinacia</taxon>
    </lineage>
</organism>
<reference evidence="4" key="2">
    <citation type="submission" date="2025-08" db="UniProtKB">
        <authorList>
            <consortium name="RefSeq"/>
        </authorList>
    </citation>
    <scope>IDENTIFICATION</scope>
    <source>
        <tissue evidence="4">Leaf</tissue>
    </source>
</reference>
<protein>
    <submittedName>
        <fullName evidence="4">Uncharacterized protein</fullName>
    </submittedName>
</protein>
<evidence type="ECO:0000256" key="2">
    <source>
        <dbReference type="SAM" id="MobiDB-lite"/>
    </source>
</evidence>
<feature type="coiled-coil region" evidence="1">
    <location>
        <begin position="58"/>
        <end position="92"/>
    </location>
</feature>
<sequence>MTKKLIEEDLASLSQSTCNGEERMKIFKRHVGEDKNGYAKTFGLVVKVPRSRAKRCALEEERAKRIKSEKEVENLVKKLDKATNLMKKFLQLQGISNDICLSDENLDHEESVHSEDHNEENLEDGGY</sequence>
<proteinExistence type="predicted"/>
<accession>A0ABM3RBA5</accession>
<gene>
    <name evidence="4" type="primary">LOC130467894</name>
</gene>
<evidence type="ECO:0000313" key="3">
    <source>
        <dbReference type="Proteomes" id="UP000813463"/>
    </source>
</evidence>
<reference evidence="3" key="1">
    <citation type="journal article" date="2021" name="Nat. Commun.">
        <title>Genomic analyses provide insights into spinach domestication and the genetic basis of agronomic traits.</title>
        <authorList>
            <person name="Cai X."/>
            <person name="Sun X."/>
            <person name="Xu C."/>
            <person name="Sun H."/>
            <person name="Wang X."/>
            <person name="Ge C."/>
            <person name="Zhang Z."/>
            <person name="Wang Q."/>
            <person name="Fei Z."/>
            <person name="Jiao C."/>
            <person name="Wang Q."/>
        </authorList>
    </citation>
    <scope>NUCLEOTIDE SEQUENCE [LARGE SCALE GENOMIC DNA]</scope>
    <source>
        <strain evidence="3">cv. Varoflay</strain>
    </source>
</reference>
<keyword evidence="1" id="KW-0175">Coiled coil</keyword>